<evidence type="ECO:0000313" key="2">
    <source>
        <dbReference type="Proteomes" id="UP000003299"/>
    </source>
</evidence>
<comment type="caution">
    <text evidence="1">The sequence shown here is derived from an EMBL/GenBank/DDBJ whole genome shotgun (WGS) entry which is preliminary data.</text>
</comment>
<evidence type="ECO:0000313" key="1">
    <source>
        <dbReference type="EMBL" id="EGD10849.1"/>
    </source>
</evidence>
<dbReference type="Proteomes" id="UP000003299">
    <property type="component" value="Unassembled WGS sequence"/>
</dbReference>
<dbReference type="AlphaFoldDB" id="F0BA00"/>
<reference evidence="1 2" key="1">
    <citation type="journal article" date="2011" name="BMC Genomics">
        <title>Comparative genomics reveals diversity among xanthomonads infecting tomato and pepper.</title>
        <authorList>
            <person name="Potnis N."/>
            <person name="Krasileva K."/>
            <person name="Chow V."/>
            <person name="Almeida N.F."/>
            <person name="Patil P.B."/>
            <person name="Ryan R.P."/>
            <person name="Sharlach M."/>
            <person name="Behlau F."/>
            <person name="Dow J.M."/>
            <person name="Momol M.T."/>
            <person name="White F.F."/>
            <person name="Preston J.F."/>
            <person name="Vinatzer B.A."/>
            <person name="Koebnik R."/>
            <person name="Setubal J.C."/>
            <person name="Norman D.J."/>
            <person name="Staskawicz B.J."/>
            <person name="Jones J.B."/>
        </authorList>
    </citation>
    <scope>NUCLEOTIDE SEQUENCE [LARGE SCALE GENOMIC DNA]</scope>
    <source>
        <strain evidence="1 2">ATCC 35937</strain>
    </source>
</reference>
<name>F0BA00_9XANT</name>
<protein>
    <submittedName>
        <fullName evidence="1">Uncharacterized protein</fullName>
    </submittedName>
</protein>
<proteinExistence type="predicted"/>
<organism evidence="1 2">
    <name type="scientific">Xanthomonas vesicatoria ATCC 35937</name>
    <dbReference type="NCBI Taxonomy" id="925775"/>
    <lineage>
        <taxon>Bacteria</taxon>
        <taxon>Pseudomonadati</taxon>
        <taxon>Pseudomonadota</taxon>
        <taxon>Gammaproteobacteria</taxon>
        <taxon>Lysobacterales</taxon>
        <taxon>Lysobacteraceae</taxon>
        <taxon>Xanthomonas</taxon>
    </lineage>
</organism>
<dbReference type="EMBL" id="AEQV01000019">
    <property type="protein sequence ID" value="EGD10849.1"/>
    <property type="molecule type" value="Genomic_DNA"/>
</dbReference>
<accession>F0BA00</accession>
<dbReference type="eggNOG" id="ENOG502ZU9Y">
    <property type="taxonomic scope" value="Bacteria"/>
</dbReference>
<gene>
    <name evidence="1" type="ORF">XVE_0904</name>
</gene>
<sequence length="97" mass="10813">MHMNPLNIRVAHAKAEIAILAGRDEGLDALWETLEDAFALGKQQYHAGEESMPLLFVGAQDLQDRWVSGQDFAFELEQMENCELCKAARGDPCEIHG</sequence>